<evidence type="ECO:0000259" key="1">
    <source>
        <dbReference type="Pfam" id="PF00534"/>
    </source>
</evidence>
<feature type="non-terminal residue" evidence="2">
    <location>
        <position position="1"/>
    </location>
</feature>
<organism evidence="2">
    <name type="scientific">marine sediment metagenome</name>
    <dbReference type="NCBI Taxonomy" id="412755"/>
    <lineage>
        <taxon>unclassified sequences</taxon>
        <taxon>metagenomes</taxon>
        <taxon>ecological metagenomes</taxon>
    </lineage>
</organism>
<dbReference type="Pfam" id="PF00534">
    <property type="entry name" value="Glycos_transf_1"/>
    <property type="match status" value="1"/>
</dbReference>
<dbReference type="Gene3D" id="3.40.50.2000">
    <property type="entry name" value="Glycogen Phosphorylase B"/>
    <property type="match status" value="2"/>
</dbReference>
<dbReference type="EMBL" id="BARW01021899">
    <property type="protein sequence ID" value="GAI93286.1"/>
    <property type="molecule type" value="Genomic_DNA"/>
</dbReference>
<reference evidence="2" key="1">
    <citation type="journal article" date="2014" name="Front. Microbiol.">
        <title>High frequency of phylogenetically diverse reductive dehalogenase-homologous genes in deep subseafloor sedimentary metagenomes.</title>
        <authorList>
            <person name="Kawai M."/>
            <person name="Futagami T."/>
            <person name="Toyoda A."/>
            <person name="Takaki Y."/>
            <person name="Nishi S."/>
            <person name="Hori S."/>
            <person name="Arai W."/>
            <person name="Tsubouchi T."/>
            <person name="Morono Y."/>
            <person name="Uchiyama I."/>
            <person name="Ito T."/>
            <person name="Fujiyama A."/>
            <person name="Inagaki F."/>
            <person name="Takami H."/>
        </authorList>
    </citation>
    <scope>NUCLEOTIDE SEQUENCE</scope>
    <source>
        <strain evidence="2">Expedition CK06-06</strain>
    </source>
</reference>
<name>X1TPI3_9ZZZZ</name>
<dbReference type="GO" id="GO:0016757">
    <property type="term" value="F:glycosyltransferase activity"/>
    <property type="evidence" value="ECO:0007669"/>
    <property type="project" value="InterPro"/>
</dbReference>
<comment type="caution">
    <text evidence="2">The sequence shown here is derived from an EMBL/GenBank/DDBJ whole genome shotgun (WGS) entry which is preliminary data.</text>
</comment>
<dbReference type="SUPFAM" id="SSF53756">
    <property type="entry name" value="UDP-Glycosyltransferase/glycogen phosphorylase"/>
    <property type="match status" value="1"/>
</dbReference>
<proteinExistence type="predicted"/>
<dbReference type="AlphaFoldDB" id="X1TPI3"/>
<feature type="non-terminal residue" evidence="2">
    <location>
        <position position="269"/>
    </location>
</feature>
<feature type="domain" description="Glycosyl transferase family 1" evidence="1">
    <location>
        <begin position="160"/>
        <end position="269"/>
    </location>
</feature>
<gene>
    <name evidence="2" type="ORF">S12H4_36700</name>
</gene>
<evidence type="ECO:0000313" key="2">
    <source>
        <dbReference type="EMBL" id="GAI93286.1"/>
    </source>
</evidence>
<dbReference type="InterPro" id="IPR001296">
    <property type="entry name" value="Glyco_trans_1"/>
</dbReference>
<protein>
    <recommendedName>
        <fullName evidence="1">Glycosyl transferase family 1 domain-containing protein</fullName>
    </recommendedName>
</protein>
<accession>X1TPI3</accession>
<sequence>RLFFPIILLTNLGTIVKDFFCELKLTKEVYGLKMSFSRIKILLHFIGKGLQLSVYINRNVFKKSKFSVAYSYWLDNSAYALRILKKRESNLKCISRAHSVELYYERSIVQYQPLQNAMMKNLDQIYFISENGMKYFQNKQKRVAVLSKLKLSRLGVDNSYKRKLPTDIKEFILVSCSNVNRVKRIDLIIEALSLVQDEKIKWIHIGDGPLLAHTLDRANNLLKNNPSVDYSFLGKKSNKEIYDFYYDNEISVIINVSTSEGIPVSVMEA</sequence>